<name>A0ABD1F8D8_HYPHA</name>
<organism evidence="3 4">
    <name type="scientific">Hypothenemus hampei</name>
    <name type="common">Coffee berry borer</name>
    <dbReference type="NCBI Taxonomy" id="57062"/>
    <lineage>
        <taxon>Eukaryota</taxon>
        <taxon>Metazoa</taxon>
        <taxon>Ecdysozoa</taxon>
        <taxon>Arthropoda</taxon>
        <taxon>Hexapoda</taxon>
        <taxon>Insecta</taxon>
        <taxon>Pterygota</taxon>
        <taxon>Neoptera</taxon>
        <taxon>Endopterygota</taxon>
        <taxon>Coleoptera</taxon>
        <taxon>Polyphaga</taxon>
        <taxon>Cucujiformia</taxon>
        <taxon>Curculionidae</taxon>
        <taxon>Scolytinae</taxon>
        <taxon>Hypothenemus</taxon>
    </lineage>
</organism>
<feature type="domain" description="von Hippel-Lindau disease tumour suppressor beta" evidence="2">
    <location>
        <begin position="10"/>
        <end position="78"/>
    </location>
</feature>
<comment type="similarity">
    <text evidence="1">Belongs to the VHL family.</text>
</comment>
<gene>
    <name evidence="3" type="ORF">ABEB36_003204</name>
</gene>
<evidence type="ECO:0000256" key="1">
    <source>
        <dbReference type="ARBA" id="ARBA00010057"/>
    </source>
</evidence>
<dbReference type="InterPro" id="IPR022772">
    <property type="entry name" value="VHL_tumour_suppress_b/a_dom"/>
</dbReference>
<dbReference type="Pfam" id="PF01847">
    <property type="entry name" value="VHL"/>
    <property type="match status" value="1"/>
</dbReference>
<evidence type="ECO:0000313" key="4">
    <source>
        <dbReference type="Proteomes" id="UP001566132"/>
    </source>
</evidence>
<dbReference type="CDD" id="cd05468">
    <property type="entry name" value="pVHL"/>
    <property type="match status" value="1"/>
</dbReference>
<dbReference type="SUPFAM" id="SSF49468">
    <property type="entry name" value="VHL"/>
    <property type="match status" value="1"/>
</dbReference>
<reference evidence="3 4" key="1">
    <citation type="submission" date="2024-05" db="EMBL/GenBank/DDBJ databases">
        <title>Genetic variation in Jamaican populations of the coffee berry borer (Hypothenemus hampei).</title>
        <authorList>
            <person name="Errbii M."/>
            <person name="Myrie A."/>
        </authorList>
    </citation>
    <scope>NUCLEOTIDE SEQUENCE [LARGE SCALE GENOMIC DNA]</scope>
    <source>
        <strain evidence="3">JA-Hopewell-2020-01-JO</strain>
        <tissue evidence="3">Whole body</tissue>
    </source>
</reference>
<evidence type="ECO:0000313" key="3">
    <source>
        <dbReference type="EMBL" id="KAL1513857.1"/>
    </source>
</evidence>
<comment type="caution">
    <text evidence="3">The sequence shown here is derived from an EMBL/GenBank/DDBJ whole genome shotgun (WGS) entry which is preliminary data.</text>
</comment>
<dbReference type="InterPro" id="IPR024053">
    <property type="entry name" value="VHL_beta_dom"/>
</dbReference>
<evidence type="ECO:0000259" key="2">
    <source>
        <dbReference type="Pfam" id="PF01847"/>
    </source>
</evidence>
<protein>
    <recommendedName>
        <fullName evidence="2">von Hippel-Lindau disease tumour suppressor beta domain-containing protein</fullName>
    </recommendedName>
</protein>
<dbReference type="Gene3D" id="2.60.40.780">
    <property type="entry name" value="von Hippel-Lindau disease tumour suppressor, beta domain"/>
    <property type="match status" value="1"/>
</dbReference>
<dbReference type="Gene3D" id="1.10.750.10">
    <property type="entry name" value="von Hippel-Lindau disease tumour suppressor, alpha domain"/>
    <property type="match status" value="1"/>
</dbReference>
<dbReference type="InterPro" id="IPR037139">
    <property type="entry name" value="VHL_alpha_dom_sf"/>
</dbReference>
<dbReference type="EMBL" id="JBDJPC010000002">
    <property type="protein sequence ID" value="KAL1513857.1"/>
    <property type="molecule type" value="Genomic_DNA"/>
</dbReference>
<dbReference type="InterPro" id="IPR037140">
    <property type="entry name" value="VHL_beta_dom_sf"/>
</dbReference>
<keyword evidence="4" id="KW-1185">Reference proteome</keyword>
<sequence>MNGQVGNSPRALQSLEKCYVRFINNTERDVEVLWIDYTGRRVQYRTMKKGEFLDVNTFKTHPFIAKDVRTRDMMHICGVFSYYPKTSREIFSERFPGKPFPENYEVRVRASITIPIYSLRFACLLAIREYIRHESDVENLGLPVLLKDDLLKVISKRRREDS</sequence>
<proteinExistence type="inferred from homology"/>
<dbReference type="AlphaFoldDB" id="A0ABD1F8D8"/>
<dbReference type="InterPro" id="IPR036208">
    <property type="entry name" value="VHL_sf"/>
</dbReference>
<accession>A0ABD1F8D8</accession>
<dbReference type="Proteomes" id="UP001566132">
    <property type="component" value="Unassembled WGS sequence"/>
</dbReference>